<dbReference type="InterPro" id="IPR002560">
    <property type="entry name" value="Transposase_DDE"/>
</dbReference>
<dbReference type="PROSITE" id="PS50531">
    <property type="entry name" value="HTH_IS21"/>
    <property type="match status" value="1"/>
</dbReference>
<dbReference type="PATRIC" id="fig|1348334.3.peg.1237"/>
<evidence type="ECO:0000313" key="2">
    <source>
        <dbReference type="EMBL" id="ERT08711.1"/>
    </source>
</evidence>
<keyword evidence="3" id="KW-1185">Reference proteome</keyword>
<sequence>MTDLSWANFRVTLKLDVRKFFCNNPDCQRRIFAERITDVAVSWARKTQRLTQQLTAIGLALAGNAGVRLSKYFGFQVSRNTLLNLVRIIPLAPIQTPLILGVDDFAFRKRHTYGTILVYLEKSQPIALLEDREAETLIEWLKEHPGVEIVSRDRSKTYEKAVRQGAPDAIQVADRFHILQNLVEALEQVFRSHLQTLKEVEKLHTGSPVNDPSKVEVVAVPPASNQTQKELSKATQRRERRILIHKQVWELRRQGLSGKAIAKKLGIGVTSVFRYLRHPQFLERQGRSDRGRSKLDPYKIYILQQWNQKFCDKKKLFEEIKKQGYSGSYDTVARYTRRLRQATGVELRKRIINQPLPQVTEPLRVALTPSKATRLVMQKLNYLDVNDQQLIILLKTHSHELAEAIQLARLFYRSCQTTKT</sequence>
<dbReference type="Pfam" id="PF01610">
    <property type="entry name" value="DDE_Tnp_ISL3"/>
    <property type="match status" value="1"/>
</dbReference>
<name>U7QQK9_9CYAN</name>
<protein>
    <submittedName>
        <fullName evidence="2">Transposase family protein</fullName>
    </submittedName>
</protein>
<organism evidence="2 3">
    <name type="scientific">Lyngbya aestuarii BL J</name>
    <dbReference type="NCBI Taxonomy" id="1348334"/>
    <lineage>
        <taxon>Bacteria</taxon>
        <taxon>Bacillati</taxon>
        <taxon>Cyanobacteriota</taxon>
        <taxon>Cyanophyceae</taxon>
        <taxon>Oscillatoriophycideae</taxon>
        <taxon>Oscillatoriales</taxon>
        <taxon>Microcoleaceae</taxon>
        <taxon>Lyngbya</taxon>
    </lineage>
</organism>
<dbReference type="AlphaFoldDB" id="U7QQK9"/>
<accession>U7QQK9</accession>
<dbReference type="PANTHER" id="PTHR33498">
    <property type="entry name" value="TRANSPOSASE FOR INSERTION SEQUENCE ELEMENT IS1557"/>
    <property type="match status" value="1"/>
</dbReference>
<dbReference type="InterPro" id="IPR017894">
    <property type="entry name" value="HTH_IS21_transposase_type"/>
</dbReference>
<comment type="caution">
    <text evidence="2">The sequence shown here is derived from an EMBL/GenBank/DDBJ whole genome shotgun (WGS) entry which is preliminary data.</text>
</comment>
<proteinExistence type="predicted"/>
<dbReference type="EMBL" id="AUZM01000008">
    <property type="protein sequence ID" value="ERT08711.1"/>
    <property type="molecule type" value="Genomic_DNA"/>
</dbReference>
<dbReference type="NCBIfam" id="NF033550">
    <property type="entry name" value="transpos_ISL3"/>
    <property type="match status" value="1"/>
</dbReference>
<dbReference type="Proteomes" id="UP000017127">
    <property type="component" value="Unassembled WGS sequence"/>
</dbReference>
<gene>
    <name evidence="2" type="ORF">M595_1266</name>
</gene>
<feature type="domain" description="HTH IS21-type" evidence="1">
    <location>
        <begin position="243"/>
        <end position="306"/>
    </location>
</feature>
<evidence type="ECO:0000313" key="3">
    <source>
        <dbReference type="Proteomes" id="UP000017127"/>
    </source>
</evidence>
<dbReference type="InterPro" id="IPR047951">
    <property type="entry name" value="Transpos_ISL3"/>
</dbReference>
<dbReference type="PANTHER" id="PTHR33498:SF1">
    <property type="entry name" value="TRANSPOSASE FOR INSERTION SEQUENCE ELEMENT IS1557"/>
    <property type="match status" value="1"/>
</dbReference>
<reference evidence="2 3" key="1">
    <citation type="journal article" date="2013" name="Front. Microbiol.">
        <title>Comparative genomic analyses of the cyanobacterium, Lyngbya aestuarii BL J, a powerful hydrogen producer.</title>
        <authorList>
            <person name="Kothari A."/>
            <person name="Vaughn M."/>
            <person name="Garcia-Pichel F."/>
        </authorList>
    </citation>
    <scope>NUCLEOTIDE SEQUENCE [LARGE SCALE GENOMIC DNA]</scope>
    <source>
        <strain evidence="2 3">BL J</strain>
    </source>
</reference>
<evidence type="ECO:0000259" key="1">
    <source>
        <dbReference type="PROSITE" id="PS50531"/>
    </source>
</evidence>